<evidence type="ECO:0000256" key="1">
    <source>
        <dbReference type="RuleBase" id="RU000628"/>
    </source>
</evidence>
<dbReference type="GO" id="GO:0006869">
    <property type="term" value="P:lipid transport"/>
    <property type="evidence" value="ECO:0007669"/>
    <property type="project" value="InterPro"/>
</dbReference>
<dbReference type="Gene3D" id="1.10.110.10">
    <property type="entry name" value="Plant lipid-transfer and hydrophobic proteins"/>
    <property type="match status" value="1"/>
</dbReference>
<comment type="function">
    <text evidence="1">Plant non-specific lipid-transfer proteins transfer phospholipids as well as galactolipids across membranes. May play a role in wax or cutin deposition in the cell walls of expanding epidermal cells and certain secretory tissues.</text>
</comment>
<accession>A0A6I9QKB2</accession>
<organism evidence="4 5">
    <name type="scientific">Elaeis guineensis var. tenera</name>
    <name type="common">Oil palm</name>
    <dbReference type="NCBI Taxonomy" id="51953"/>
    <lineage>
        <taxon>Eukaryota</taxon>
        <taxon>Viridiplantae</taxon>
        <taxon>Streptophyta</taxon>
        <taxon>Embryophyta</taxon>
        <taxon>Tracheophyta</taxon>
        <taxon>Spermatophyta</taxon>
        <taxon>Magnoliopsida</taxon>
        <taxon>Liliopsida</taxon>
        <taxon>Arecaceae</taxon>
        <taxon>Arecoideae</taxon>
        <taxon>Cocoseae</taxon>
        <taxon>Elaeidinae</taxon>
        <taxon>Elaeis</taxon>
    </lineage>
</organism>
<keyword evidence="1" id="KW-0813">Transport</keyword>
<dbReference type="InterPro" id="IPR000528">
    <property type="entry name" value="Plant_nsLTP"/>
</dbReference>
<name>A0A6I9QKB2_ELAGV</name>
<comment type="similarity">
    <text evidence="1">Belongs to the plant LTP family.</text>
</comment>
<evidence type="ECO:0000256" key="2">
    <source>
        <dbReference type="SAM" id="SignalP"/>
    </source>
</evidence>
<dbReference type="InterPro" id="IPR036312">
    <property type="entry name" value="Bifun_inhib/LTP/seed_sf"/>
</dbReference>
<dbReference type="OrthoDB" id="1917968at2759"/>
<protein>
    <recommendedName>
        <fullName evidence="1">Non-specific lipid-transfer protein</fullName>
    </recommendedName>
</protein>
<dbReference type="PANTHER" id="PTHR33076">
    <property type="entry name" value="NON-SPECIFIC LIPID-TRANSFER PROTEIN 2-RELATED"/>
    <property type="match status" value="1"/>
</dbReference>
<dbReference type="Proteomes" id="UP000504607">
    <property type="component" value="Unplaced"/>
</dbReference>
<dbReference type="AlphaFoldDB" id="A0A6I9QKB2"/>
<evidence type="ECO:0000313" key="5">
    <source>
        <dbReference type="RefSeq" id="XP_010911106.1"/>
    </source>
</evidence>
<dbReference type="SMART" id="SM00499">
    <property type="entry name" value="AAI"/>
    <property type="match status" value="1"/>
</dbReference>
<reference evidence="5" key="1">
    <citation type="submission" date="2025-08" db="UniProtKB">
        <authorList>
            <consortium name="RefSeq"/>
        </authorList>
    </citation>
    <scope>IDENTIFICATION</scope>
</reference>
<feature type="domain" description="Bifunctional inhibitor/plant lipid transfer protein/seed storage helical" evidence="3">
    <location>
        <begin position="32"/>
        <end position="117"/>
    </location>
</feature>
<dbReference type="Pfam" id="PF00234">
    <property type="entry name" value="Tryp_alpha_amyl"/>
    <property type="match status" value="1"/>
</dbReference>
<evidence type="ECO:0000313" key="4">
    <source>
        <dbReference type="Proteomes" id="UP000504607"/>
    </source>
</evidence>
<gene>
    <name evidence="5" type="primary">LOC105037102</name>
</gene>
<keyword evidence="2" id="KW-0732">Signal</keyword>
<dbReference type="CDD" id="cd01960">
    <property type="entry name" value="nsLTP1"/>
    <property type="match status" value="1"/>
</dbReference>
<keyword evidence="4" id="KW-1185">Reference proteome</keyword>
<dbReference type="SUPFAM" id="SSF47699">
    <property type="entry name" value="Bifunctional inhibitor/lipid-transfer protein/seed storage 2S albumin"/>
    <property type="match status" value="1"/>
</dbReference>
<feature type="chain" id="PRO_5026769165" description="Non-specific lipid-transfer protein" evidence="2">
    <location>
        <begin position="29"/>
        <end position="119"/>
    </location>
</feature>
<dbReference type="RefSeq" id="XP_010911106.1">
    <property type="nucleotide sequence ID" value="XM_010912804.3"/>
</dbReference>
<sequence length="119" mass="12553">MMKATTTLCSLLLLSSLLLLLLPREATATVNCAVVAAKAAPCLSFVTGKVPGPPAACCGGLQQLARQAVTVADRRATCHCLENSVKRFSGVQDRLLSQIPTACHIKLSFPVSLNTNCDR</sequence>
<dbReference type="InParanoid" id="A0A6I9QKB2"/>
<proteinExistence type="inferred from homology"/>
<keyword evidence="1" id="KW-0446">Lipid-binding</keyword>
<dbReference type="InterPro" id="IPR016140">
    <property type="entry name" value="Bifunc_inhib/LTP/seed_store"/>
</dbReference>
<dbReference type="GO" id="GO:0008289">
    <property type="term" value="F:lipid binding"/>
    <property type="evidence" value="ECO:0007669"/>
    <property type="project" value="UniProtKB-KW"/>
</dbReference>
<evidence type="ECO:0000259" key="3">
    <source>
        <dbReference type="SMART" id="SM00499"/>
    </source>
</evidence>
<feature type="signal peptide" evidence="2">
    <location>
        <begin position="1"/>
        <end position="28"/>
    </location>
</feature>
<dbReference type="PRINTS" id="PR00382">
    <property type="entry name" value="LIPIDTRNSFER"/>
</dbReference>